<dbReference type="PROSITE" id="PS51219">
    <property type="entry name" value="DPCK"/>
    <property type="match status" value="1"/>
</dbReference>
<protein>
    <submittedName>
        <fullName evidence="3">Dephospho-CoA kinase</fullName>
        <ecNumber evidence="3">2.7.1.24</ecNumber>
    </submittedName>
</protein>
<keyword evidence="2" id="KW-0067">ATP-binding</keyword>
<dbReference type="InterPro" id="IPR027417">
    <property type="entry name" value="P-loop_NTPase"/>
</dbReference>
<dbReference type="GO" id="GO:0004140">
    <property type="term" value="F:dephospho-CoA kinase activity"/>
    <property type="evidence" value="ECO:0007669"/>
    <property type="project" value="UniProtKB-EC"/>
</dbReference>
<dbReference type="HAMAP" id="MF_00376">
    <property type="entry name" value="Dephospho_CoA_kinase"/>
    <property type="match status" value="1"/>
</dbReference>
<dbReference type="GO" id="GO:0015937">
    <property type="term" value="P:coenzyme A biosynthetic process"/>
    <property type="evidence" value="ECO:0007669"/>
    <property type="project" value="InterPro"/>
</dbReference>
<dbReference type="EMBL" id="VSSQ01004921">
    <property type="protein sequence ID" value="MPM27153.1"/>
    <property type="molecule type" value="Genomic_DNA"/>
</dbReference>
<dbReference type="CDD" id="cd02022">
    <property type="entry name" value="DPCK"/>
    <property type="match status" value="1"/>
</dbReference>
<gene>
    <name evidence="3" type="primary">coaE_23</name>
    <name evidence="3" type="ORF">SDC9_73660</name>
</gene>
<dbReference type="SUPFAM" id="SSF52540">
    <property type="entry name" value="P-loop containing nucleoside triphosphate hydrolases"/>
    <property type="match status" value="1"/>
</dbReference>
<dbReference type="Pfam" id="PF01121">
    <property type="entry name" value="CoaE"/>
    <property type="match status" value="1"/>
</dbReference>
<dbReference type="EC" id="2.7.1.24" evidence="3"/>
<dbReference type="AlphaFoldDB" id="A0A644YKX3"/>
<proteinExistence type="inferred from homology"/>
<evidence type="ECO:0000313" key="3">
    <source>
        <dbReference type="EMBL" id="MPM27153.1"/>
    </source>
</evidence>
<organism evidence="3">
    <name type="scientific">bioreactor metagenome</name>
    <dbReference type="NCBI Taxonomy" id="1076179"/>
    <lineage>
        <taxon>unclassified sequences</taxon>
        <taxon>metagenomes</taxon>
        <taxon>ecological metagenomes</taxon>
    </lineage>
</organism>
<dbReference type="PANTHER" id="PTHR10695:SF46">
    <property type="entry name" value="BIFUNCTIONAL COENZYME A SYNTHASE-RELATED"/>
    <property type="match status" value="1"/>
</dbReference>
<evidence type="ECO:0000256" key="1">
    <source>
        <dbReference type="ARBA" id="ARBA00022741"/>
    </source>
</evidence>
<dbReference type="InterPro" id="IPR001977">
    <property type="entry name" value="Depp_CoAkinase"/>
</dbReference>
<dbReference type="PANTHER" id="PTHR10695">
    <property type="entry name" value="DEPHOSPHO-COA KINASE-RELATED"/>
    <property type="match status" value="1"/>
</dbReference>
<sequence>MRIIGLTGGIGSGKTSVASKLRTLGARVFDADEAAKNAVLPGTEGFHKVVEAFGHQIVDAYGKLNRAALAEIVFNDKEALRILEEIIHTYVWQEIDKFLNECREAGERAAILDMPLLIECGWHQKVDEVWLVVLPVEKQIMRTMECSGMTAEAVRARIDAQMSIDEKKKHATLIIDNSGAWKETEKQVIAAWEKAVK</sequence>
<dbReference type="Gene3D" id="3.40.50.300">
    <property type="entry name" value="P-loop containing nucleotide triphosphate hydrolases"/>
    <property type="match status" value="1"/>
</dbReference>
<reference evidence="3" key="1">
    <citation type="submission" date="2019-08" db="EMBL/GenBank/DDBJ databases">
        <authorList>
            <person name="Kucharzyk K."/>
            <person name="Murdoch R.W."/>
            <person name="Higgins S."/>
            <person name="Loffler F."/>
        </authorList>
    </citation>
    <scope>NUCLEOTIDE SEQUENCE</scope>
</reference>
<evidence type="ECO:0000256" key="2">
    <source>
        <dbReference type="ARBA" id="ARBA00022840"/>
    </source>
</evidence>
<accession>A0A644YKX3</accession>
<comment type="caution">
    <text evidence="3">The sequence shown here is derived from an EMBL/GenBank/DDBJ whole genome shotgun (WGS) entry which is preliminary data.</text>
</comment>
<dbReference type="GO" id="GO:0005524">
    <property type="term" value="F:ATP binding"/>
    <property type="evidence" value="ECO:0007669"/>
    <property type="project" value="UniProtKB-KW"/>
</dbReference>
<dbReference type="NCBIfam" id="TIGR00152">
    <property type="entry name" value="dephospho-CoA kinase"/>
    <property type="match status" value="1"/>
</dbReference>
<name>A0A644YKX3_9ZZZZ</name>
<keyword evidence="3" id="KW-0418">Kinase</keyword>
<keyword evidence="1" id="KW-0547">Nucleotide-binding</keyword>
<keyword evidence="3" id="KW-0808">Transferase</keyword>